<dbReference type="AlphaFoldDB" id="A0A1I6IT21"/>
<gene>
    <name evidence="1" type="ORF">SAMN05661086_01151</name>
</gene>
<protein>
    <submittedName>
        <fullName evidence="1">Uncharacterized protein</fullName>
    </submittedName>
</protein>
<keyword evidence="2" id="KW-1185">Reference proteome</keyword>
<sequence length="427" mass="48917">MDIALEKKGELEAESKEKVSWVNPKETPVQAKFGSRSFTKKNQENIFSGLYGDTPVVQRMEIKVKNDKGEDKTAKIDNLFIFMNLMGLLFDEDKKEHPNRKKIKEVEQIEKFQALYEAIKERAKEIPPKIQKEIDFKEFTLDNQVEIMQSVAELEIPQDKNEVLLKIYTTLEKENLLDDCIHTQWDATSETKDLYEKYNYITFFAFLLAKEKHSDIKLPAVLDIFKARKYHYNLEREKKGFTGNEEEDIDPTDIKKEYVKNTSCVITALFHAESALGAAPFGSSSPEELHGMMVTFFSDNKFQKDGYKKEENHNQFHNVWKNYSDDSVNPSLYKYFKYKEVAGASCIGKHLDKLKERGRNAADQGIYDDLVGKLGGVTSGIILTAGHAMFFQKGENGFLLKDNDNGGNSEGIYGENGGKAIKSIWKR</sequence>
<dbReference type="RefSeq" id="WP_092559735.1">
    <property type="nucleotide sequence ID" value="NZ_FOYZ01000003.1"/>
</dbReference>
<evidence type="ECO:0000313" key="2">
    <source>
        <dbReference type="Proteomes" id="UP000199659"/>
    </source>
</evidence>
<dbReference type="EMBL" id="FOYZ01000003">
    <property type="protein sequence ID" value="SFR69863.1"/>
    <property type="molecule type" value="Genomic_DNA"/>
</dbReference>
<name>A0A1I6IT21_9FIRM</name>
<evidence type="ECO:0000313" key="1">
    <source>
        <dbReference type="EMBL" id="SFR69863.1"/>
    </source>
</evidence>
<dbReference type="Proteomes" id="UP000199659">
    <property type="component" value="Unassembled WGS sequence"/>
</dbReference>
<organism evidence="1 2">
    <name type="scientific">Anaeromicropila populeti</name>
    <dbReference type="NCBI Taxonomy" id="37658"/>
    <lineage>
        <taxon>Bacteria</taxon>
        <taxon>Bacillati</taxon>
        <taxon>Bacillota</taxon>
        <taxon>Clostridia</taxon>
        <taxon>Lachnospirales</taxon>
        <taxon>Lachnospiraceae</taxon>
        <taxon>Anaeromicropila</taxon>
    </lineage>
</organism>
<dbReference type="STRING" id="37658.SAMN05661086_01151"/>
<accession>A0A1I6IT21</accession>
<proteinExistence type="predicted"/>
<reference evidence="1 2" key="1">
    <citation type="submission" date="2016-10" db="EMBL/GenBank/DDBJ databases">
        <authorList>
            <person name="de Groot N.N."/>
        </authorList>
    </citation>
    <scope>NUCLEOTIDE SEQUENCE [LARGE SCALE GENOMIC DNA]</scope>
    <source>
        <strain evidence="1 2">743A</strain>
    </source>
</reference>